<dbReference type="GO" id="GO:0009881">
    <property type="term" value="F:photoreceptor activity"/>
    <property type="evidence" value="ECO:0007669"/>
    <property type="project" value="UniProtKB-KW"/>
</dbReference>
<keyword evidence="3" id="KW-0600">Photoreceptor protein</keyword>
<evidence type="ECO:0000256" key="13">
    <source>
        <dbReference type="ARBA" id="ARBA00023170"/>
    </source>
</evidence>
<protein>
    <recommendedName>
        <fullName evidence="2">histidine kinase</fullName>
        <ecNumber evidence="2">2.7.13.3</ecNumber>
    </recommendedName>
</protein>
<evidence type="ECO:0000256" key="9">
    <source>
        <dbReference type="ARBA" id="ARBA00022741"/>
    </source>
</evidence>
<evidence type="ECO:0000259" key="14">
    <source>
        <dbReference type="PROSITE" id="PS50112"/>
    </source>
</evidence>
<name>A0A844Z6A8_9SPHN</name>
<dbReference type="PROSITE" id="PS50113">
    <property type="entry name" value="PAC"/>
    <property type="match status" value="1"/>
</dbReference>
<dbReference type="SMART" id="SM00911">
    <property type="entry name" value="HWE_HK"/>
    <property type="match status" value="1"/>
</dbReference>
<dbReference type="InterPro" id="IPR036890">
    <property type="entry name" value="HATPase_C_sf"/>
</dbReference>
<evidence type="ECO:0000256" key="4">
    <source>
        <dbReference type="ARBA" id="ARBA00022553"/>
    </source>
</evidence>
<evidence type="ECO:0000256" key="3">
    <source>
        <dbReference type="ARBA" id="ARBA00022543"/>
    </source>
</evidence>
<keyword evidence="9" id="KW-0547">Nucleotide-binding</keyword>
<dbReference type="OrthoDB" id="136506at2"/>
<keyword evidence="10" id="KW-0418">Kinase</keyword>
<keyword evidence="13" id="KW-0675">Receptor</keyword>
<dbReference type="SMART" id="SM00086">
    <property type="entry name" value="PAC"/>
    <property type="match status" value="1"/>
</dbReference>
<keyword evidence="12" id="KW-0157">Chromophore</keyword>
<comment type="caution">
    <text evidence="16">The sequence shown here is derived from an EMBL/GenBank/DDBJ whole genome shotgun (WGS) entry which is preliminary data.</text>
</comment>
<evidence type="ECO:0000313" key="16">
    <source>
        <dbReference type="EMBL" id="MXO82350.1"/>
    </source>
</evidence>
<dbReference type="PANTHER" id="PTHR43102:SF2">
    <property type="entry name" value="GAF DOMAIN-CONTAINING PROTEIN"/>
    <property type="match status" value="1"/>
</dbReference>
<evidence type="ECO:0000256" key="12">
    <source>
        <dbReference type="ARBA" id="ARBA00022991"/>
    </source>
</evidence>
<keyword evidence="7" id="KW-0288">FMN</keyword>
<comment type="catalytic activity">
    <reaction evidence="1">
        <text>ATP + protein L-histidine = ADP + protein N-phospho-L-histidine.</text>
        <dbReference type="EC" id="2.7.13.3"/>
    </reaction>
</comment>
<dbReference type="InterPro" id="IPR000014">
    <property type="entry name" value="PAS"/>
</dbReference>
<dbReference type="EC" id="2.7.13.3" evidence="2"/>
<dbReference type="InterPro" id="IPR001610">
    <property type="entry name" value="PAC"/>
</dbReference>
<dbReference type="PANTHER" id="PTHR43102">
    <property type="entry name" value="SLR1143 PROTEIN"/>
    <property type="match status" value="1"/>
</dbReference>
<dbReference type="SUPFAM" id="SSF55781">
    <property type="entry name" value="GAF domain-like"/>
    <property type="match status" value="1"/>
</dbReference>
<dbReference type="Proteomes" id="UP000460290">
    <property type="component" value="Unassembled WGS sequence"/>
</dbReference>
<accession>A0A844Z6A8</accession>
<proteinExistence type="predicted"/>
<dbReference type="PROSITE" id="PS50112">
    <property type="entry name" value="PAS"/>
    <property type="match status" value="1"/>
</dbReference>
<dbReference type="InterPro" id="IPR011102">
    <property type="entry name" value="Sig_transdc_His_kinase_HWE"/>
</dbReference>
<evidence type="ECO:0000256" key="2">
    <source>
        <dbReference type="ARBA" id="ARBA00012438"/>
    </source>
</evidence>
<dbReference type="Pfam" id="PF08447">
    <property type="entry name" value="PAS_3"/>
    <property type="match status" value="1"/>
</dbReference>
<keyword evidence="4" id="KW-0597">Phosphoprotein</keyword>
<dbReference type="EMBL" id="WTYZ01000001">
    <property type="protein sequence ID" value="MXO82350.1"/>
    <property type="molecule type" value="Genomic_DNA"/>
</dbReference>
<dbReference type="RefSeq" id="WP_160612756.1">
    <property type="nucleotide sequence ID" value="NZ_JAUFQM010000001.1"/>
</dbReference>
<keyword evidence="5" id="KW-0716">Sensory transduction</keyword>
<dbReference type="SUPFAM" id="SSF55874">
    <property type="entry name" value="ATPase domain of HSP90 chaperone/DNA topoisomerase II/histidine kinase"/>
    <property type="match status" value="1"/>
</dbReference>
<dbReference type="FunFam" id="3.30.450.20:FF:000099">
    <property type="entry name" value="Sensory box sensor histidine kinase"/>
    <property type="match status" value="1"/>
</dbReference>
<dbReference type="GO" id="GO:0005524">
    <property type="term" value="F:ATP binding"/>
    <property type="evidence" value="ECO:0007669"/>
    <property type="project" value="UniProtKB-KW"/>
</dbReference>
<dbReference type="Pfam" id="PF07536">
    <property type="entry name" value="HWE_HK"/>
    <property type="match status" value="1"/>
</dbReference>
<evidence type="ECO:0000256" key="1">
    <source>
        <dbReference type="ARBA" id="ARBA00000085"/>
    </source>
</evidence>
<dbReference type="SMART" id="SM00065">
    <property type="entry name" value="GAF"/>
    <property type="match status" value="1"/>
</dbReference>
<evidence type="ECO:0000256" key="8">
    <source>
        <dbReference type="ARBA" id="ARBA00022679"/>
    </source>
</evidence>
<keyword evidence="11" id="KW-0067">ATP-binding</keyword>
<reference evidence="16 17" key="1">
    <citation type="submission" date="2019-12" db="EMBL/GenBank/DDBJ databases">
        <title>Genomic-based taxomic classification of the family Erythrobacteraceae.</title>
        <authorList>
            <person name="Xu L."/>
        </authorList>
    </citation>
    <scope>NUCLEOTIDE SEQUENCE [LARGE SCALE GENOMIC DNA]</scope>
    <source>
        <strain evidence="16 17">KCTC 42006</strain>
    </source>
</reference>
<dbReference type="InterPro" id="IPR000700">
    <property type="entry name" value="PAS-assoc_C"/>
</dbReference>
<dbReference type="SUPFAM" id="SSF55785">
    <property type="entry name" value="PYP-like sensor domain (PAS domain)"/>
    <property type="match status" value="1"/>
</dbReference>
<evidence type="ECO:0000256" key="10">
    <source>
        <dbReference type="ARBA" id="ARBA00022777"/>
    </source>
</evidence>
<dbReference type="InterPro" id="IPR029016">
    <property type="entry name" value="GAF-like_dom_sf"/>
</dbReference>
<evidence type="ECO:0000259" key="15">
    <source>
        <dbReference type="PROSITE" id="PS50113"/>
    </source>
</evidence>
<evidence type="ECO:0000256" key="11">
    <source>
        <dbReference type="ARBA" id="ARBA00022840"/>
    </source>
</evidence>
<dbReference type="CDD" id="cd00130">
    <property type="entry name" value="PAS"/>
    <property type="match status" value="1"/>
</dbReference>
<dbReference type="Gene3D" id="3.30.450.20">
    <property type="entry name" value="PAS domain"/>
    <property type="match status" value="1"/>
</dbReference>
<keyword evidence="17" id="KW-1185">Reference proteome</keyword>
<dbReference type="SMART" id="SM00091">
    <property type="entry name" value="PAS"/>
    <property type="match status" value="1"/>
</dbReference>
<dbReference type="InterPro" id="IPR035965">
    <property type="entry name" value="PAS-like_dom_sf"/>
</dbReference>
<feature type="domain" description="PAC" evidence="15">
    <location>
        <begin position="260"/>
        <end position="312"/>
    </location>
</feature>
<gene>
    <name evidence="16" type="ORF">GRI35_03035</name>
</gene>
<dbReference type="InterPro" id="IPR013655">
    <property type="entry name" value="PAS_fold_3"/>
</dbReference>
<evidence type="ECO:0000256" key="7">
    <source>
        <dbReference type="ARBA" id="ARBA00022643"/>
    </source>
</evidence>
<dbReference type="InterPro" id="IPR003018">
    <property type="entry name" value="GAF"/>
</dbReference>
<dbReference type="AlphaFoldDB" id="A0A844Z6A8"/>
<evidence type="ECO:0000256" key="5">
    <source>
        <dbReference type="ARBA" id="ARBA00022606"/>
    </source>
</evidence>
<evidence type="ECO:0000256" key="6">
    <source>
        <dbReference type="ARBA" id="ARBA00022630"/>
    </source>
</evidence>
<dbReference type="Gene3D" id="3.30.565.10">
    <property type="entry name" value="Histidine kinase-like ATPase, C-terminal domain"/>
    <property type="match status" value="1"/>
</dbReference>
<feature type="domain" description="PAS" evidence="14">
    <location>
        <begin position="188"/>
        <end position="244"/>
    </location>
</feature>
<keyword evidence="6" id="KW-0285">Flavoprotein</keyword>
<dbReference type="GO" id="GO:0004673">
    <property type="term" value="F:protein histidine kinase activity"/>
    <property type="evidence" value="ECO:0007669"/>
    <property type="project" value="UniProtKB-EC"/>
</dbReference>
<organism evidence="16 17">
    <name type="scientific">Pontixanthobacter aestiaquae</name>
    <dbReference type="NCBI Taxonomy" id="1509367"/>
    <lineage>
        <taxon>Bacteria</taxon>
        <taxon>Pseudomonadati</taxon>
        <taxon>Pseudomonadota</taxon>
        <taxon>Alphaproteobacteria</taxon>
        <taxon>Sphingomonadales</taxon>
        <taxon>Erythrobacteraceae</taxon>
        <taxon>Pontixanthobacter</taxon>
    </lineage>
</organism>
<dbReference type="Pfam" id="PF01590">
    <property type="entry name" value="GAF"/>
    <property type="match status" value="1"/>
</dbReference>
<keyword evidence="8" id="KW-0808">Transferase</keyword>
<dbReference type="Gene3D" id="3.30.450.40">
    <property type="match status" value="1"/>
</dbReference>
<evidence type="ECO:0000313" key="17">
    <source>
        <dbReference type="Proteomes" id="UP000460290"/>
    </source>
</evidence>
<dbReference type="NCBIfam" id="TIGR00229">
    <property type="entry name" value="sensory_box"/>
    <property type="match status" value="1"/>
</dbReference>
<sequence length="502" mass="55502">MKLDTLKPWPVGEPPEPAMCGEDTRLSVLSAYGLDALEDDPELAEITSYVAKLCDAPVALVSLVEKERQRFLARAGLEERETPRPTSFCAHAMLEPEPLVIPDALSDSRFETNPLVTGHPHIRFYAGAPLISHEGAPLGSLCVIDTKARPDGLSDIQRDGLQVLASSVMRRLRHRRENLEQRAELQKSERRLRTLIDSLPDIAFSIRADGSFDYVNAQFEEIVGVESPKQAEDWRPIIHPDDHEPLFTDWYDTFARGEEFEGEFRLKQRDGSYRWSLTRVMPVAGDNDEGPRWFGTITDFEEAKRQVEARELLAKELSHRIKNIFAVIGGLVRLKSREYPEANAFSDDINATLDTLNRAHSYVTQDRSDKGDTLHGLIAKLLAPYGDTSGGRLSMTGSDMPVSNRSTTALALVFHELATNSAKYGAFSVAAGSVEISVKEADGLVAIRWQEVGGPAPKQNLGTGFGSRLVERTVNGQLRGELNRAFEESGLVAALTVPVDAL</sequence>